<feature type="repeat" description="ANK" evidence="3">
    <location>
        <begin position="111"/>
        <end position="133"/>
    </location>
</feature>
<dbReference type="PROSITE" id="PS50297">
    <property type="entry name" value="ANK_REP_REGION"/>
    <property type="match status" value="2"/>
</dbReference>
<keyword evidence="5" id="KW-0812">Transmembrane</keyword>
<name>A0A2P5BBC2_PARAD</name>
<organism evidence="5 6">
    <name type="scientific">Parasponia andersonii</name>
    <name type="common">Sponia andersonii</name>
    <dbReference type="NCBI Taxonomy" id="3476"/>
    <lineage>
        <taxon>Eukaryota</taxon>
        <taxon>Viridiplantae</taxon>
        <taxon>Streptophyta</taxon>
        <taxon>Embryophyta</taxon>
        <taxon>Tracheophyta</taxon>
        <taxon>Spermatophyta</taxon>
        <taxon>Magnoliopsida</taxon>
        <taxon>eudicotyledons</taxon>
        <taxon>Gunneridae</taxon>
        <taxon>Pentapetalae</taxon>
        <taxon>rosids</taxon>
        <taxon>fabids</taxon>
        <taxon>Rosales</taxon>
        <taxon>Cannabaceae</taxon>
        <taxon>Parasponia</taxon>
    </lineage>
</organism>
<dbReference type="InterPro" id="IPR036770">
    <property type="entry name" value="Ankyrin_rpt-contain_sf"/>
</dbReference>
<protein>
    <submittedName>
        <fullName evidence="5">Transmembrane protein</fullName>
    </submittedName>
</protein>
<feature type="signal peptide" evidence="4">
    <location>
        <begin position="1"/>
        <end position="16"/>
    </location>
</feature>
<keyword evidence="1" id="KW-0677">Repeat</keyword>
<dbReference type="PANTHER" id="PTHR24186">
    <property type="entry name" value="PROTEIN PHOSPHATASE 1 REGULATORY SUBUNIT"/>
    <property type="match status" value="1"/>
</dbReference>
<dbReference type="AlphaFoldDB" id="A0A2P5BBC2"/>
<dbReference type="Gene3D" id="1.25.40.20">
    <property type="entry name" value="Ankyrin repeat-containing domain"/>
    <property type="match status" value="1"/>
</dbReference>
<feature type="chain" id="PRO_5015173162" evidence="4">
    <location>
        <begin position="17"/>
        <end position="215"/>
    </location>
</feature>
<dbReference type="GO" id="GO:0005886">
    <property type="term" value="C:plasma membrane"/>
    <property type="evidence" value="ECO:0007669"/>
    <property type="project" value="TreeGrafter"/>
</dbReference>
<dbReference type="PANTHER" id="PTHR24186:SF50">
    <property type="entry name" value="ANKYRIN REPEAT-CONTAINING PROTEIN ITN1-LIKE ISOFORM X1"/>
    <property type="match status" value="1"/>
</dbReference>
<evidence type="ECO:0000313" key="5">
    <source>
        <dbReference type="EMBL" id="PON46094.1"/>
    </source>
</evidence>
<dbReference type="OrthoDB" id="10040922at2759"/>
<evidence type="ECO:0000256" key="3">
    <source>
        <dbReference type="PROSITE-ProRule" id="PRU00023"/>
    </source>
</evidence>
<evidence type="ECO:0000256" key="1">
    <source>
        <dbReference type="ARBA" id="ARBA00022737"/>
    </source>
</evidence>
<evidence type="ECO:0000313" key="6">
    <source>
        <dbReference type="Proteomes" id="UP000237105"/>
    </source>
</evidence>
<feature type="repeat" description="ANK" evidence="3">
    <location>
        <begin position="146"/>
        <end position="167"/>
    </location>
</feature>
<keyword evidence="5" id="KW-0472">Membrane</keyword>
<evidence type="ECO:0000256" key="2">
    <source>
        <dbReference type="ARBA" id="ARBA00023043"/>
    </source>
</evidence>
<proteinExistence type="predicted"/>
<keyword evidence="4" id="KW-0732">Signal</keyword>
<sequence length="215" mass="24569">MLENVLCSWLWIEAFTRLLFISLRLHPSALMEEGTAKTHSRLLILFLVDNHFKSTNKMTLPLWRNCSYIDQFICFGFEFPISKYEIDISGADFVGKVSKKCPSSIVEADDFGWIPLHYAAHLGNLEVVELLLEVNHSSITYVKDNEGMSALHIAAKEGHVNVMKSIVTKCLDTCELLDDRERTAFHVAVESRKKNAVKFFLQTLAFQDLINEQDK</sequence>
<dbReference type="Pfam" id="PF12796">
    <property type="entry name" value="Ank_2"/>
    <property type="match status" value="1"/>
</dbReference>
<dbReference type="InterPro" id="IPR002110">
    <property type="entry name" value="Ankyrin_rpt"/>
</dbReference>
<dbReference type="PROSITE" id="PS50088">
    <property type="entry name" value="ANK_REPEAT"/>
    <property type="match status" value="2"/>
</dbReference>
<reference evidence="6" key="1">
    <citation type="submission" date="2016-06" db="EMBL/GenBank/DDBJ databases">
        <title>Parallel loss of symbiosis genes in relatives of nitrogen-fixing non-legume Parasponia.</title>
        <authorList>
            <person name="Van Velzen R."/>
            <person name="Holmer R."/>
            <person name="Bu F."/>
            <person name="Rutten L."/>
            <person name="Van Zeijl A."/>
            <person name="Liu W."/>
            <person name="Santuari L."/>
            <person name="Cao Q."/>
            <person name="Sharma T."/>
            <person name="Shen D."/>
            <person name="Roswanjaya Y."/>
            <person name="Wardhani T."/>
            <person name="Kalhor M.S."/>
            <person name="Jansen J."/>
            <person name="Van den Hoogen J."/>
            <person name="Gungor B."/>
            <person name="Hartog M."/>
            <person name="Hontelez J."/>
            <person name="Verver J."/>
            <person name="Yang W.-C."/>
            <person name="Schijlen E."/>
            <person name="Repin R."/>
            <person name="Schilthuizen M."/>
            <person name="Schranz E."/>
            <person name="Heidstra R."/>
            <person name="Miyata K."/>
            <person name="Fedorova E."/>
            <person name="Kohlen W."/>
            <person name="Bisseling T."/>
            <person name="Smit S."/>
            <person name="Geurts R."/>
        </authorList>
    </citation>
    <scope>NUCLEOTIDE SEQUENCE [LARGE SCALE GENOMIC DNA]</scope>
    <source>
        <strain evidence="6">cv. WU1-14</strain>
    </source>
</reference>
<dbReference type="SMART" id="SM00248">
    <property type="entry name" value="ANK"/>
    <property type="match status" value="3"/>
</dbReference>
<dbReference type="SUPFAM" id="SSF48403">
    <property type="entry name" value="Ankyrin repeat"/>
    <property type="match status" value="1"/>
</dbReference>
<comment type="caution">
    <text evidence="5">The sequence shown here is derived from an EMBL/GenBank/DDBJ whole genome shotgun (WGS) entry which is preliminary data.</text>
</comment>
<dbReference type="EMBL" id="JXTB01000318">
    <property type="protein sequence ID" value="PON46094.1"/>
    <property type="molecule type" value="Genomic_DNA"/>
</dbReference>
<dbReference type="Proteomes" id="UP000237105">
    <property type="component" value="Unassembled WGS sequence"/>
</dbReference>
<gene>
    <name evidence="5" type="ORF">PanWU01x14_254080</name>
</gene>
<keyword evidence="6" id="KW-1185">Reference proteome</keyword>
<dbReference type="STRING" id="3476.A0A2P5BBC2"/>
<evidence type="ECO:0000256" key="4">
    <source>
        <dbReference type="SAM" id="SignalP"/>
    </source>
</evidence>
<keyword evidence="2 3" id="KW-0040">ANK repeat</keyword>
<accession>A0A2P5BBC2</accession>